<dbReference type="Proteomes" id="UP001195769">
    <property type="component" value="Unassembled WGS sequence"/>
</dbReference>
<evidence type="ECO:0000313" key="1">
    <source>
        <dbReference type="EMBL" id="KAG1903618.1"/>
    </source>
</evidence>
<dbReference type="EMBL" id="JABBWK010000012">
    <property type="protein sequence ID" value="KAG1903618.1"/>
    <property type="molecule type" value="Genomic_DNA"/>
</dbReference>
<protein>
    <submittedName>
        <fullName evidence="1">Uncharacterized protein</fullName>
    </submittedName>
</protein>
<comment type="caution">
    <text evidence="1">The sequence shown here is derived from an EMBL/GenBank/DDBJ whole genome shotgun (WGS) entry which is preliminary data.</text>
</comment>
<proteinExistence type="predicted"/>
<name>A0AAD4EEU3_9AGAM</name>
<keyword evidence="2" id="KW-1185">Reference proteome</keyword>
<accession>A0AAD4EEU3</accession>
<dbReference type="GeneID" id="64660832"/>
<dbReference type="AlphaFoldDB" id="A0AAD4EEU3"/>
<sequence>MPEFTDPIIITATSMWGSIMKVESYIGKFTGDQQVASNGSSVKLHMPTRAKSCCLGAIAQNVFRAPLSTPERLSAVTASMLSARPNERQAPSNNSNTAYRMQGVERAPLRDASISVLARAQDIAVQGKLCVLPTLREALISAACGRQFHVV</sequence>
<reference evidence="1" key="1">
    <citation type="journal article" date="2020" name="New Phytol.">
        <title>Comparative genomics reveals dynamic genome evolution in host specialist ectomycorrhizal fungi.</title>
        <authorList>
            <person name="Lofgren L.A."/>
            <person name="Nguyen N.H."/>
            <person name="Vilgalys R."/>
            <person name="Ruytinx J."/>
            <person name="Liao H.L."/>
            <person name="Branco S."/>
            <person name="Kuo A."/>
            <person name="LaButti K."/>
            <person name="Lipzen A."/>
            <person name="Andreopoulos W."/>
            <person name="Pangilinan J."/>
            <person name="Riley R."/>
            <person name="Hundley H."/>
            <person name="Na H."/>
            <person name="Barry K."/>
            <person name="Grigoriev I.V."/>
            <person name="Stajich J.E."/>
            <person name="Kennedy P.G."/>
        </authorList>
    </citation>
    <scope>NUCLEOTIDE SEQUENCE</scope>
    <source>
        <strain evidence="1">FC203</strain>
    </source>
</reference>
<evidence type="ECO:0000313" key="2">
    <source>
        <dbReference type="Proteomes" id="UP001195769"/>
    </source>
</evidence>
<organism evidence="1 2">
    <name type="scientific">Suillus fuscotomentosus</name>
    <dbReference type="NCBI Taxonomy" id="1912939"/>
    <lineage>
        <taxon>Eukaryota</taxon>
        <taxon>Fungi</taxon>
        <taxon>Dikarya</taxon>
        <taxon>Basidiomycota</taxon>
        <taxon>Agaricomycotina</taxon>
        <taxon>Agaricomycetes</taxon>
        <taxon>Agaricomycetidae</taxon>
        <taxon>Boletales</taxon>
        <taxon>Suillineae</taxon>
        <taxon>Suillaceae</taxon>
        <taxon>Suillus</taxon>
    </lineage>
</organism>
<gene>
    <name evidence="1" type="ORF">F5891DRAFT_1185247</name>
</gene>
<dbReference type="RefSeq" id="XP_041229193.1">
    <property type="nucleotide sequence ID" value="XM_041366534.1"/>
</dbReference>